<reference evidence="5" key="2">
    <citation type="submission" date="2021-04" db="EMBL/GenBank/DDBJ databases">
        <authorList>
            <person name="Gilroy R."/>
        </authorList>
    </citation>
    <scope>NUCLEOTIDE SEQUENCE</scope>
    <source>
        <strain evidence="5">Gambia2-208</strain>
    </source>
</reference>
<keyword evidence="2" id="KW-0238">DNA-binding</keyword>
<dbReference type="SMART" id="SM00342">
    <property type="entry name" value="HTH_ARAC"/>
    <property type="match status" value="1"/>
</dbReference>
<dbReference type="Gene3D" id="2.60.120.10">
    <property type="entry name" value="Jelly Rolls"/>
    <property type="match status" value="1"/>
</dbReference>
<dbReference type="Gene3D" id="1.10.10.60">
    <property type="entry name" value="Homeodomain-like"/>
    <property type="match status" value="2"/>
</dbReference>
<proteinExistence type="predicted"/>
<dbReference type="EMBL" id="DXCV01000012">
    <property type="protein sequence ID" value="HIY87293.1"/>
    <property type="molecule type" value="Genomic_DNA"/>
</dbReference>
<gene>
    <name evidence="5" type="ORF">H9824_01145</name>
</gene>
<feature type="domain" description="HTH araC/xylS-type" evidence="4">
    <location>
        <begin position="168"/>
        <end position="265"/>
    </location>
</feature>
<dbReference type="SUPFAM" id="SSF51182">
    <property type="entry name" value="RmlC-like cupins"/>
    <property type="match status" value="1"/>
</dbReference>
<evidence type="ECO:0000256" key="1">
    <source>
        <dbReference type="ARBA" id="ARBA00023015"/>
    </source>
</evidence>
<dbReference type="InterPro" id="IPR013096">
    <property type="entry name" value="Cupin_2"/>
</dbReference>
<reference evidence="5" key="1">
    <citation type="journal article" date="2021" name="PeerJ">
        <title>Extensive microbial diversity within the chicken gut microbiome revealed by metagenomics and culture.</title>
        <authorList>
            <person name="Gilroy R."/>
            <person name="Ravi A."/>
            <person name="Getino M."/>
            <person name="Pursley I."/>
            <person name="Horton D.L."/>
            <person name="Alikhan N.F."/>
            <person name="Baker D."/>
            <person name="Gharbi K."/>
            <person name="Hall N."/>
            <person name="Watson M."/>
            <person name="Adriaenssens E.M."/>
            <person name="Foster-Nyarko E."/>
            <person name="Jarju S."/>
            <person name="Secka A."/>
            <person name="Antonio M."/>
            <person name="Oren A."/>
            <person name="Chaudhuri R.R."/>
            <person name="La Ragione R."/>
            <person name="Hildebrand F."/>
            <person name="Pallen M.J."/>
        </authorList>
    </citation>
    <scope>NUCLEOTIDE SEQUENCE</scope>
    <source>
        <strain evidence="5">Gambia2-208</strain>
    </source>
</reference>
<dbReference type="InterPro" id="IPR009057">
    <property type="entry name" value="Homeodomain-like_sf"/>
</dbReference>
<protein>
    <submittedName>
        <fullName evidence="5">AraC family transcriptional regulator</fullName>
    </submittedName>
</protein>
<accession>A0A9D2CJU1</accession>
<comment type="caution">
    <text evidence="5">The sequence shown here is derived from an EMBL/GenBank/DDBJ whole genome shotgun (WGS) entry which is preliminary data.</text>
</comment>
<dbReference type="InterPro" id="IPR014710">
    <property type="entry name" value="RmlC-like_jellyroll"/>
</dbReference>
<dbReference type="InterPro" id="IPR018062">
    <property type="entry name" value="HTH_AraC-typ_CS"/>
</dbReference>
<dbReference type="SUPFAM" id="SSF46689">
    <property type="entry name" value="Homeodomain-like"/>
    <property type="match status" value="2"/>
</dbReference>
<evidence type="ECO:0000313" key="5">
    <source>
        <dbReference type="EMBL" id="HIY87293.1"/>
    </source>
</evidence>
<evidence type="ECO:0000256" key="2">
    <source>
        <dbReference type="ARBA" id="ARBA00023125"/>
    </source>
</evidence>
<dbReference type="AlphaFoldDB" id="A0A9D2CJU1"/>
<dbReference type="GO" id="GO:0043565">
    <property type="term" value="F:sequence-specific DNA binding"/>
    <property type="evidence" value="ECO:0007669"/>
    <property type="project" value="InterPro"/>
</dbReference>
<dbReference type="PANTHER" id="PTHR43280">
    <property type="entry name" value="ARAC-FAMILY TRANSCRIPTIONAL REGULATOR"/>
    <property type="match status" value="1"/>
</dbReference>
<name>A0A9D2CJU1_9BACE</name>
<dbReference type="InterPro" id="IPR018060">
    <property type="entry name" value="HTH_AraC"/>
</dbReference>
<organism evidence="5 6">
    <name type="scientific">Candidatus Bacteroides pullicola</name>
    <dbReference type="NCBI Taxonomy" id="2838475"/>
    <lineage>
        <taxon>Bacteria</taxon>
        <taxon>Pseudomonadati</taxon>
        <taxon>Bacteroidota</taxon>
        <taxon>Bacteroidia</taxon>
        <taxon>Bacteroidales</taxon>
        <taxon>Bacteroidaceae</taxon>
        <taxon>Bacteroides</taxon>
    </lineage>
</organism>
<keyword evidence="3" id="KW-0804">Transcription</keyword>
<dbReference type="PROSITE" id="PS01124">
    <property type="entry name" value="HTH_ARAC_FAMILY_2"/>
    <property type="match status" value="1"/>
</dbReference>
<dbReference type="InterPro" id="IPR011051">
    <property type="entry name" value="RmlC_Cupin_sf"/>
</dbReference>
<dbReference type="Pfam" id="PF07883">
    <property type="entry name" value="Cupin_2"/>
    <property type="match status" value="1"/>
</dbReference>
<dbReference type="Pfam" id="PF12833">
    <property type="entry name" value="HTH_18"/>
    <property type="match status" value="1"/>
</dbReference>
<evidence type="ECO:0000313" key="6">
    <source>
        <dbReference type="Proteomes" id="UP000886851"/>
    </source>
</evidence>
<dbReference type="Proteomes" id="UP000886851">
    <property type="component" value="Unassembled WGS sequence"/>
</dbReference>
<evidence type="ECO:0000256" key="3">
    <source>
        <dbReference type="ARBA" id="ARBA00023163"/>
    </source>
</evidence>
<dbReference type="PANTHER" id="PTHR43280:SF27">
    <property type="entry name" value="TRANSCRIPTIONAL REGULATOR MTLR"/>
    <property type="match status" value="1"/>
</dbReference>
<dbReference type="PROSITE" id="PS00041">
    <property type="entry name" value="HTH_ARAC_FAMILY_1"/>
    <property type="match status" value="1"/>
</dbReference>
<evidence type="ECO:0000259" key="4">
    <source>
        <dbReference type="PROSITE" id="PS01124"/>
    </source>
</evidence>
<keyword evidence="1" id="KW-0805">Transcription regulation</keyword>
<sequence length="265" mass="30427">MNTYNFDHVKLTPDKQIPLHAQESWELSYVVTGGGERKIGNLPAPFTAGDLVLIPPGIPHCWLFDPQQTDRHHRIENITVIFEEILLDGLAQALPHLNDVIRQLRTYTDAVTFPPRQQERITTLLHRMCNETDTERAVSMVALLCLLAEEGHALGHYEKPDLVRQRLMQVRIYVSCNYRRPITIDEMAQHIGMNRSAFCTFFRKHTGQTFVDYLNAYRVDLASRLLEEEGVSVTEACYASGFNDTAYFCRTFKRYKGVPPSKLKT</sequence>
<dbReference type="GO" id="GO:0003700">
    <property type="term" value="F:DNA-binding transcription factor activity"/>
    <property type="evidence" value="ECO:0007669"/>
    <property type="project" value="InterPro"/>
</dbReference>